<sequence>MWLLAFYPTRPGIHSTYIQHTLSKLLAQLLGHLACAEVTPALAAAVTVLNLICSTSQREMGEGELHCLKHYQMPNDGA</sequence>
<organism evidence="1 2">
    <name type="scientific">Aspergillus ibericus CBS 121593</name>
    <dbReference type="NCBI Taxonomy" id="1448316"/>
    <lineage>
        <taxon>Eukaryota</taxon>
        <taxon>Fungi</taxon>
        <taxon>Dikarya</taxon>
        <taxon>Ascomycota</taxon>
        <taxon>Pezizomycotina</taxon>
        <taxon>Eurotiomycetes</taxon>
        <taxon>Eurotiomycetidae</taxon>
        <taxon>Eurotiales</taxon>
        <taxon>Aspergillaceae</taxon>
        <taxon>Aspergillus</taxon>
        <taxon>Aspergillus subgen. Circumdati</taxon>
    </lineage>
</organism>
<accession>A0A395H194</accession>
<protein>
    <submittedName>
        <fullName evidence="1">Uncharacterized protein</fullName>
    </submittedName>
</protein>
<dbReference type="EMBL" id="KZ824439">
    <property type="protein sequence ID" value="RAL00618.1"/>
    <property type="molecule type" value="Genomic_DNA"/>
</dbReference>
<keyword evidence="2" id="KW-1185">Reference proteome</keyword>
<proteinExistence type="predicted"/>
<dbReference type="Proteomes" id="UP000249402">
    <property type="component" value="Unassembled WGS sequence"/>
</dbReference>
<evidence type="ECO:0000313" key="1">
    <source>
        <dbReference type="EMBL" id="RAL00618.1"/>
    </source>
</evidence>
<dbReference type="GeneID" id="37224385"/>
<name>A0A395H194_9EURO</name>
<reference evidence="1 2" key="1">
    <citation type="submission" date="2018-02" db="EMBL/GenBank/DDBJ databases">
        <title>The genomes of Aspergillus section Nigri reveals drivers in fungal speciation.</title>
        <authorList>
            <consortium name="DOE Joint Genome Institute"/>
            <person name="Vesth T.C."/>
            <person name="Nybo J."/>
            <person name="Theobald S."/>
            <person name="Brandl J."/>
            <person name="Frisvad J.C."/>
            <person name="Nielsen K.F."/>
            <person name="Lyhne E.K."/>
            <person name="Kogle M.E."/>
            <person name="Kuo A."/>
            <person name="Riley R."/>
            <person name="Clum A."/>
            <person name="Nolan M."/>
            <person name="Lipzen A."/>
            <person name="Salamov A."/>
            <person name="Henrissat B."/>
            <person name="Wiebenga A."/>
            <person name="De vries R.P."/>
            <person name="Grigoriev I.V."/>
            <person name="Mortensen U.H."/>
            <person name="Andersen M.R."/>
            <person name="Baker S.E."/>
        </authorList>
    </citation>
    <scope>NUCLEOTIDE SEQUENCE [LARGE SCALE GENOMIC DNA]</scope>
    <source>
        <strain evidence="1 2">CBS 121593</strain>
    </source>
</reference>
<gene>
    <name evidence="1" type="ORF">BO80DRAFT_425436</name>
</gene>
<dbReference type="RefSeq" id="XP_025574945.1">
    <property type="nucleotide sequence ID" value="XM_025719520.1"/>
</dbReference>
<evidence type="ECO:0000313" key="2">
    <source>
        <dbReference type="Proteomes" id="UP000249402"/>
    </source>
</evidence>
<dbReference type="AlphaFoldDB" id="A0A395H194"/>
<dbReference type="VEuPathDB" id="FungiDB:BO80DRAFT_425436"/>